<dbReference type="EMBL" id="CSBK01001334">
    <property type="protein sequence ID" value="COY55753.1"/>
    <property type="molecule type" value="Genomic_DNA"/>
</dbReference>
<dbReference type="EMBL" id="CSAD01000716">
    <property type="protein sequence ID" value="COW33561.1"/>
    <property type="molecule type" value="Genomic_DNA"/>
</dbReference>
<name>A0A0U0T980_MYCTX</name>
<dbReference type="Proteomes" id="UP000048600">
    <property type="component" value="Unassembled WGS sequence"/>
</dbReference>
<dbReference type="Proteomes" id="UP000048289">
    <property type="component" value="Unassembled WGS sequence"/>
</dbReference>
<dbReference type="Proteomes" id="UP000045842">
    <property type="component" value="Unassembled WGS sequence"/>
</dbReference>
<evidence type="ECO:0000313" key="5">
    <source>
        <dbReference type="EMBL" id="COX30991.1"/>
    </source>
</evidence>
<dbReference type="EMBL" id="CHKL01000258">
    <property type="protein sequence ID" value="COW36718.1"/>
    <property type="molecule type" value="Genomic_DNA"/>
</dbReference>
<protein>
    <submittedName>
        <fullName evidence="5">Uncharacterized protein</fullName>
    </submittedName>
</protein>
<dbReference type="EMBL" id="CFOH01000770">
    <property type="protein sequence ID" value="CFE68813.1"/>
    <property type="molecule type" value="Genomic_DNA"/>
</dbReference>
<dbReference type="Proteomes" id="UP000038802">
    <property type="component" value="Unassembled WGS sequence"/>
</dbReference>
<evidence type="ECO:0000313" key="1">
    <source>
        <dbReference type="EMBL" id="CFE45071.1"/>
    </source>
</evidence>
<reference evidence="5" key="2">
    <citation type="submission" date="2015-03" db="EMBL/GenBank/DDBJ databases">
        <authorList>
            <person name="Murphy D."/>
        </authorList>
    </citation>
    <scope>NUCLEOTIDE SEQUENCE [LARGE SCALE GENOMIC DNA]</scope>
    <source>
        <strain evidence="5">K00500041</strain>
    </source>
</reference>
<dbReference type="Proteomes" id="UP000046947">
    <property type="component" value="Unassembled WGS sequence"/>
</dbReference>
<evidence type="ECO:0000313" key="4">
    <source>
        <dbReference type="EMBL" id="COW36718.1"/>
    </source>
</evidence>
<sequence length="65" mass="6761">MPRKLTSLTRFRALRHLDLEVGAVGQVMRGDAKPGGGYLLNGASAPIPVGVAVKSLDVLAAFTTV</sequence>
<evidence type="ECO:0000313" key="8">
    <source>
        <dbReference type="Proteomes" id="UP000039021"/>
    </source>
</evidence>
<dbReference type="AlphaFoldDB" id="A0A0U0T980"/>
<evidence type="ECO:0000313" key="2">
    <source>
        <dbReference type="EMBL" id="CFE68813.1"/>
    </source>
</evidence>
<organism evidence="5 7">
    <name type="scientific">Mycobacterium tuberculosis</name>
    <dbReference type="NCBI Taxonomy" id="1773"/>
    <lineage>
        <taxon>Bacteria</taxon>
        <taxon>Bacillati</taxon>
        <taxon>Actinomycetota</taxon>
        <taxon>Actinomycetes</taxon>
        <taxon>Mycobacteriales</taxon>
        <taxon>Mycobacteriaceae</taxon>
        <taxon>Mycobacterium</taxon>
        <taxon>Mycobacterium tuberculosis complex</taxon>
    </lineage>
</organism>
<reference evidence="7 8" key="3">
    <citation type="submission" date="2015-03" db="EMBL/GenBank/DDBJ databases">
        <authorList>
            <consortium name="Pathogen Informatics"/>
        </authorList>
    </citation>
    <scope>NUCLEOTIDE SEQUENCE [LARGE SCALE GENOMIC DNA]</scope>
    <source>
        <strain evidence="3 9">G09801536</strain>
        <strain evidence="1 11">G09901357</strain>
        <strain evidence="2 10">H09601792</strain>
        <strain evidence="7">K00500041</strain>
        <strain evidence="8">N09902308</strain>
        <strain evidence="4 12">P00601463</strain>
    </source>
</reference>
<accession>A0A0U0T980</accession>
<reference evidence="6" key="1">
    <citation type="submission" date="2015-03" db="EMBL/GenBank/DDBJ databases">
        <authorList>
            <consortium name="Pathogen Informatics"/>
            <person name="Murphy D."/>
        </authorList>
    </citation>
    <scope>NUCLEOTIDE SEQUENCE</scope>
    <source>
        <strain evidence="6">N09902308</strain>
    </source>
</reference>
<evidence type="ECO:0000313" key="11">
    <source>
        <dbReference type="Proteomes" id="UP000048289"/>
    </source>
</evidence>
<evidence type="ECO:0000313" key="10">
    <source>
        <dbReference type="Proteomes" id="UP000046947"/>
    </source>
</evidence>
<dbReference type="Proteomes" id="UP000039021">
    <property type="component" value="Unassembled WGS sequence"/>
</dbReference>
<evidence type="ECO:0000313" key="3">
    <source>
        <dbReference type="EMBL" id="COW33561.1"/>
    </source>
</evidence>
<evidence type="ECO:0000313" key="9">
    <source>
        <dbReference type="Proteomes" id="UP000045842"/>
    </source>
</evidence>
<gene>
    <name evidence="3" type="ORF">ERS007679_03666</name>
    <name evidence="1" type="ORF">ERS007681_03758</name>
    <name evidence="2" type="ORF">ERS007688_03505</name>
    <name evidence="5" type="ORF">ERS007703_05057</name>
    <name evidence="6" type="ORF">ERS007739_02795</name>
    <name evidence="4" type="ORF">ERS007741_02319</name>
</gene>
<dbReference type="EMBL" id="CFOE01000719">
    <property type="protein sequence ID" value="CFE45071.1"/>
    <property type="molecule type" value="Genomic_DNA"/>
</dbReference>
<evidence type="ECO:0000313" key="6">
    <source>
        <dbReference type="EMBL" id="COY55753.1"/>
    </source>
</evidence>
<dbReference type="EMBL" id="CSAE01001112">
    <property type="protein sequence ID" value="COX30991.1"/>
    <property type="molecule type" value="Genomic_DNA"/>
</dbReference>
<proteinExistence type="predicted"/>
<evidence type="ECO:0000313" key="12">
    <source>
        <dbReference type="Proteomes" id="UP000048600"/>
    </source>
</evidence>
<evidence type="ECO:0000313" key="7">
    <source>
        <dbReference type="Proteomes" id="UP000038802"/>
    </source>
</evidence>